<keyword evidence="4" id="KW-0227">DNA damage</keyword>
<dbReference type="InterPro" id="IPR003265">
    <property type="entry name" value="HhH-GPD_domain"/>
</dbReference>
<dbReference type="GO" id="GO:0032357">
    <property type="term" value="F:oxidized purine DNA binding"/>
    <property type="evidence" value="ECO:0007669"/>
    <property type="project" value="TreeGrafter"/>
</dbReference>
<dbReference type="GO" id="GO:0034039">
    <property type="term" value="F:8-oxo-7,8-dihydroguanine DNA N-glycosylase activity"/>
    <property type="evidence" value="ECO:0007669"/>
    <property type="project" value="TreeGrafter"/>
</dbReference>
<dbReference type="Gene3D" id="1.10.340.30">
    <property type="entry name" value="Hypothetical protein, domain 2"/>
    <property type="match status" value="1"/>
</dbReference>
<evidence type="ECO:0000256" key="3">
    <source>
        <dbReference type="ARBA" id="ARBA00022723"/>
    </source>
</evidence>
<keyword evidence="3" id="KW-0479">Metal-binding</keyword>
<proteinExistence type="inferred from homology"/>
<dbReference type="GO" id="GO:0000701">
    <property type="term" value="F:purine-specific mismatch base pair DNA N-glycosylase activity"/>
    <property type="evidence" value="ECO:0007669"/>
    <property type="project" value="TreeGrafter"/>
</dbReference>
<comment type="cofactor">
    <cofactor evidence="1">
        <name>[4Fe-4S] cluster</name>
        <dbReference type="ChEBI" id="CHEBI:49883"/>
    </cofactor>
</comment>
<dbReference type="PANTHER" id="PTHR42944">
    <property type="entry name" value="ADENINE DNA GLYCOSYLASE"/>
    <property type="match status" value="1"/>
</dbReference>
<evidence type="ECO:0000256" key="8">
    <source>
        <dbReference type="ARBA" id="ARBA00023204"/>
    </source>
</evidence>
<dbReference type="GO" id="GO:0035485">
    <property type="term" value="F:adenine/guanine mispair binding"/>
    <property type="evidence" value="ECO:0007669"/>
    <property type="project" value="TreeGrafter"/>
</dbReference>
<name>A0A2W1NRF5_PAEXE</name>
<dbReference type="InterPro" id="IPR044298">
    <property type="entry name" value="MIG/MutY"/>
</dbReference>
<keyword evidence="6" id="KW-0408">Iron</keyword>
<keyword evidence="7" id="KW-0411">Iron-sulfur</keyword>
<dbReference type="GO" id="GO:0046872">
    <property type="term" value="F:metal ion binding"/>
    <property type="evidence" value="ECO:0007669"/>
    <property type="project" value="UniProtKB-KW"/>
</dbReference>
<protein>
    <recommendedName>
        <fullName evidence="10">HhH-GPD domain-containing protein</fullName>
    </recommendedName>
</protein>
<dbReference type="SUPFAM" id="SSF48150">
    <property type="entry name" value="DNA-glycosylase"/>
    <property type="match status" value="1"/>
</dbReference>
<feature type="domain" description="HhH-GPD" evidence="10">
    <location>
        <begin position="40"/>
        <end position="192"/>
    </location>
</feature>
<dbReference type="Gene3D" id="1.10.1670.10">
    <property type="entry name" value="Helix-hairpin-Helix base-excision DNA repair enzymes (C-terminal)"/>
    <property type="match status" value="1"/>
</dbReference>
<gene>
    <name evidence="11" type="ORF">CBW46_014370</name>
</gene>
<organism evidence="11 12">
    <name type="scientific">Paenibacillus xerothermodurans</name>
    <dbReference type="NCBI Taxonomy" id="1977292"/>
    <lineage>
        <taxon>Bacteria</taxon>
        <taxon>Bacillati</taxon>
        <taxon>Bacillota</taxon>
        <taxon>Bacilli</taxon>
        <taxon>Bacillales</taxon>
        <taxon>Paenibacillaceae</taxon>
        <taxon>Paenibacillus</taxon>
    </lineage>
</organism>
<dbReference type="GO" id="GO:0006284">
    <property type="term" value="P:base-excision repair"/>
    <property type="evidence" value="ECO:0007669"/>
    <property type="project" value="InterPro"/>
</dbReference>
<keyword evidence="8" id="KW-0234">DNA repair</keyword>
<dbReference type="EMBL" id="NHRJ02000008">
    <property type="protein sequence ID" value="PZE20326.1"/>
    <property type="molecule type" value="Genomic_DNA"/>
</dbReference>
<sequence>MESSLSFFWVTLDRWYLQNKRIFPWRLSSNPYHIFIAEFLLQQTHVRKVEEVYLQLLNRFPTITELMNADEKDLLQYISPLGLSYRASRLKEASIVINDKYYSEIPDNYNALIKLPGIGDYIANAVLCYGYHQKTIPIDTNVIRLFCRYFGLTSDKPRPRTDKVLASKIRKLYPLDLDYKNANLAVLDFAGLVCTARKQKCIECPLSEQCSYYSKEPLTHNE</sequence>
<evidence type="ECO:0000256" key="6">
    <source>
        <dbReference type="ARBA" id="ARBA00023004"/>
    </source>
</evidence>
<dbReference type="OrthoDB" id="9802365at2"/>
<keyword evidence="9" id="KW-0326">Glycosidase</keyword>
<dbReference type="InterPro" id="IPR011257">
    <property type="entry name" value="DNA_glycosylase"/>
</dbReference>
<dbReference type="GO" id="GO:0051539">
    <property type="term" value="F:4 iron, 4 sulfur cluster binding"/>
    <property type="evidence" value="ECO:0007669"/>
    <property type="project" value="InterPro"/>
</dbReference>
<dbReference type="Proteomes" id="UP000214746">
    <property type="component" value="Unassembled WGS sequence"/>
</dbReference>
<dbReference type="PANTHER" id="PTHR42944:SF1">
    <property type="entry name" value="ADENINE DNA GLYCOSYLASE"/>
    <property type="match status" value="1"/>
</dbReference>
<evidence type="ECO:0000259" key="10">
    <source>
        <dbReference type="SMART" id="SM00478"/>
    </source>
</evidence>
<evidence type="ECO:0000256" key="1">
    <source>
        <dbReference type="ARBA" id="ARBA00001966"/>
    </source>
</evidence>
<dbReference type="GO" id="GO:0006298">
    <property type="term" value="P:mismatch repair"/>
    <property type="evidence" value="ECO:0007669"/>
    <property type="project" value="TreeGrafter"/>
</dbReference>
<keyword evidence="5" id="KW-0378">Hydrolase</keyword>
<dbReference type="CDD" id="cd00056">
    <property type="entry name" value="ENDO3c"/>
    <property type="match status" value="1"/>
</dbReference>
<comment type="similarity">
    <text evidence="2">Belongs to the Nth/MutY family.</text>
</comment>
<dbReference type="SMART" id="SM00478">
    <property type="entry name" value="ENDO3c"/>
    <property type="match status" value="1"/>
</dbReference>
<dbReference type="RefSeq" id="WP_089200693.1">
    <property type="nucleotide sequence ID" value="NZ_NHRJ02000008.1"/>
</dbReference>
<reference evidence="11" key="1">
    <citation type="submission" date="2018-06" db="EMBL/GenBank/DDBJ databases">
        <title>Paenibacillus xerothermodurans sp. nov. an extremely dry heat resistant spore forming bacterium isolated from the soil of Cape Canaveral, Florida.</title>
        <authorList>
            <person name="Seuylemezian A."/>
            <person name="Kaur N."/>
            <person name="Patil P."/>
            <person name="Patil P."/>
            <person name="Mayilraj S."/>
            <person name="Vaishampayan P."/>
        </authorList>
    </citation>
    <scope>NUCLEOTIDE SEQUENCE [LARGE SCALE GENOMIC DNA]</scope>
    <source>
        <strain evidence="11">ATCC 27380</strain>
    </source>
</reference>
<evidence type="ECO:0000256" key="9">
    <source>
        <dbReference type="ARBA" id="ARBA00023295"/>
    </source>
</evidence>
<keyword evidence="12" id="KW-1185">Reference proteome</keyword>
<accession>A0A2W1NRF5</accession>
<dbReference type="InterPro" id="IPR023170">
    <property type="entry name" value="HhH_base_excis_C"/>
</dbReference>
<dbReference type="InterPro" id="IPR003651">
    <property type="entry name" value="Endonuclease3_FeS-loop_motif"/>
</dbReference>
<evidence type="ECO:0000313" key="11">
    <source>
        <dbReference type="EMBL" id="PZE20326.1"/>
    </source>
</evidence>
<comment type="caution">
    <text evidence="11">The sequence shown here is derived from an EMBL/GenBank/DDBJ whole genome shotgun (WGS) entry which is preliminary data.</text>
</comment>
<dbReference type="AlphaFoldDB" id="A0A2W1NRF5"/>
<evidence type="ECO:0000313" key="12">
    <source>
        <dbReference type="Proteomes" id="UP000214746"/>
    </source>
</evidence>
<evidence type="ECO:0000256" key="2">
    <source>
        <dbReference type="ARBA" id="ARBA00008343"/>
    </source>
</evidence>
<dbReference type="SMART" id="SM00525">
    <property type="entry name" value="FES"/>
    <property type="match status" value="1"/>
</dbReference>
<dbReference type="PIRSF" id="PIRSF001435">
    <property type="entry name" value="Nth"/>
    <property type="match status" value="1"/>
</dbReference>
<evidence type="ECO:0000256" key="4">
    <source>
        <dbReference type="ARBA" id="ARBA00022763"/>
    </source>
</evidence>
<evidence type="ECO:0000256" key="7">
    <source>
        <dbReference type="ARBA" id="ARBA00023014"/>
    </source>
</evidence>
<evidence type="ECO:0000256" key="5">
    <source>
        <dbReference type="ARBA" id="ARBA00022801"/>
    </source>
</evidence>
<dbReference type="Pfam" id="PF00730">
    <property type="entry name" value="HhH-GPD"/>
    <property type="match status" value="1"/>
</dbReference>